<dbReference type="Gramene" id="TraesRN7D0100467800.1">
    <property type="protein sequence ID" value="TraesRN7D0100467800.1"/>
    <property type="gene ID" value="TraesRN7D0100467800"/>
</dbReference>
<dbReference type="OMA" id="LRRMYLQ"/>
<dbReference type="Proteomes" id="UP000019116">
    <property type="component" value="Chromosome 7D"/>
</dbReference>
<protein>
    <submittedName>
        <fullName evidence="2">Uncharacterized protein</fullName>
    </submittedName>
</protein>
<dbReference type="Gramene" id="TraesMAC7D03G04334370.1">
    <property type="protein sequence ID" value="TraesMAC7D03G04334370.1.CDS1"/>
    <property type="gene ID" value="TraesMAC7D03G04334370"/>
</dbReference>
<dbReference type="Gramene" id="TraesCS7D03G0452000.1">
    <property type="protein sequence ID" value="TraesCS7D03G0452000.1.CDS1"/>
    <property type="gene ID" value="TraesCS7D03G0452000"/>
</dbReference>
<dbReference type="Gramene" id="TraesWEE_scaffold_064381_01G000100.1">
    <property type="protein sequence ID" value="TraesWEE_scaffold_064381_01G000100.1"/>
    <property type="gene ID" value="TraesWEE_scaffold_064381_01G000100"/>
</dbReference>
<dbReference type="Gramene" id="TraesCLE_scaffold_147316_01G000100.1">
    <property type="protein sequence ID" value="TraesCLE_scaffold_147316_01G000100.1"/>
    <property type="gene ID" value="TraesCLE_scaffold_147316_01G000100"/>
</dbReference>
<dbReference type="Gramene" id="TraesLAC7D03G04289000.1">
    <property type="protein sequence ID" value="TraesLAC7D03G04289000.1.CDS1"/>
    <property type="gene ID" value="TraesLAC7D03G04289000"/>
</dbReference>
<evidence type="ECO:0000313" key="2">
    <source>
        <dbReference type="EnsemblPlants" id="TraesCS7D02G202600.1.cds1"/>
    </source>
</evidence>
<evidence type="ECO:0000313" key="3">
    <source>
        <dbReference type="Proteomes" id="UP000019116"/>
    </source>
</evidence>
<keyword evidence="1" id="KW-0732">Signal</keyword>
<sequence length="82" mass="8204">MAAVRRMRPALLVIVAALMLLAVLGEARPLGGADWAAAGGTPLPAAGGASTVVQALRRLYMQQLGSGPGPSCGTNSPNVHCP</sequence>
<dbReference type="GeneID" id="123170888"/>
<dbReference type="Gramene" id="TraesNOR7D03G04390900.1">
    <property type="protein sequence ID" value="TraesNOR7D03G04390900.1.CDS1"/>
    <property type="gene ID" value="TraesNOR7D03G04390900"/>
</dbReference>
<organism evidence="2">
    <name type="scientific">Triticum aestivum</name>
    <name type="common">Wheat</name>
    <dbReference type="NCBI Taxonomy" id="4565"/>
    <lineage>
        <taxon>Eukaryota</taxon>
        <taxon>Viridiplantae</taxon>
        <taxon>Streptophyta</taxon>
        <taxon>Embryophyta</taxon>
        <taxon>Tracheophyta</taxon>
        <taxon>Spermatophyta</taxon>
        <taxon>Magnoliopsida</taxon>
        <taxon>Liliopsida</taxon>
        <taxon>Poales</taxon>
        <taxon>Poaceae</taxon>
        <taxon>BOP clade</taxon>
        <taxon>Pooideae</taxon>
        <taxon>Triticodae</taxon>
        <taxon>Triticeae</taxon>
        <taxon>Triticinae</taxon>
        <taxon>Triticum</taxon>
    </lineage>
</organism>
<dbReference type="EnsemblPlants" id="TraesCS7D02G202600.1">
    <property type="protein sequence ID" value="TraesCS7D02G202600.1.cds1"/>
    <property type="gene ID" value="TraesCS7D02G202600"/>
</dbReference>
<dbReference type="Gramene" id="TraesCS7D02G202600.1">
    <property type="protein sequence ID" value="TraesCS7D02G202600.1.cds1"/>
    <property type="gene ID" value="TraesCS7D02G202600"/>
</dbReference>
<keyword evidence="3" id="KW-1185">Reference proteome</keyword>
<reference evidence="2" key="2">
    <citation type="submission" date="2018-10" db="UniProtKB">
        <authorList>
            <consortium name="EnsemblPlants"/>
        </authorList>
    </citation>
    <scope>IDENTIFICATION</scope>
</reference>
<dbReference type="PANTHER" id="PTHR35547">
    <property type="entry name" value="OS06G0249350 PROTEIN-RELATED"/>
    <property type="match status" value="1"/>
</dbReference>
<dbReference type="AlphaFoldDB" id="A0A3B6TGK4"/>
<feature type="signal peptide" evidence="1">
    <location>
        <begin position="1"/>
        <end position="27"/>
    </location>
</feature>
<dbReference type="Gramene" id="TraesPARA_EIv1.0_2550830.1">
    <property type="protein sequence ID" value="TraesPARA_EIv1.0_2550830.1.CDS1"/>
    <property type="gene ID" value="TraesPARA_EIv1.0_2550830"/>
</dbReference>
<dbReference type="Gramene" id="TraesLDM7D03G04348430.1">
    <property type="protein sequence ID" value="TraesLDM7D03G04348430.1.CDS1"/>
    <property type="gene ID" value="TraesLDM7D03G04348430"/>
</dbReference>
<dbReference type="Gramene" id="TraesROB_scaffold_052869_01G000100.1">
    <property type="protein sequence ID" value="TraesROB_scaffold_052869_01G000100.1"/>
    <property type="gene ID" value="TraesROB_scaffold_052869_01G000100"/>
</dbReference>
<gene>
    <name evidence="2" type="primary">LOC123170888</name>
</gene>
<reference evidence="2" key="1">
    <citation type="submission" date="2018-08" db="EMBL/GenBank/DDBJ databases">
        <authorList>
            <person name="Rossello M."/>
        </authorList>
    </citation>
    <scope>NUCLEOTIDE SEQUENCE [LARGE SCALE GENOMIC DNA]</scope>
    <source>
        <strain evidence="2">cv. Chinese Spring</strain>
    </source>
</reference>
<accession>A0A3B6TGK4</accession>
<dbReference type="Gramene" id="TraesCAD_scaffold_068990_01G000100.1">
    <property type="protein sequence ID" value="TraesCAD_scaffold_068990_01G000100.1"/>
    <property type="gene ID" value="TraesCAD_scaffold_068990_01G000100"/>
</dbReference>
<dbReference type="Gramene" id="TraesJAG7D03G04325100.1">
    <property type="protein sequence ID" value="TraesJAG7D03G04325100.1.CDS1"/>
    <property type="gene ID" value="TraesJAG7D03G04325100"/>
</dbReference>
<proteinExistence type="predicted"/>
<dbReference type="PANTHER" id="PTHR35547:SF2">
    <property type="entry name" value="OS06G0249350 PROTEIN"/>
    <property type="match status" value="1"/>
</dbReference>
<dbReference type="Gramene" id="TraesSTA7D03G04335570.1">
    <property type="protein sequence ID" value="TraesSTA7D03G04335570.1.CDS1"/>
    <property type="gene ID" value="TraesSTA7D03G04335570"/>
</dbReference>
<dbReference type="Gramene" id="TraesJUL7D03G04385670.1">
    <property type="protein sequence ID" value="TraesJUL7D03G04385670.1.CDS1"/>
    <property type="gene ID" value="TraesJUL7D03G04385670"/>
</dbReference>
<dbReference type="OrthoDB" id="693854at2759"/>
<dbReference type="Gramene" id="TraesARI7D03G04417410.1">
    <property type="protein sequence ID" value="TraesARI7D03G04417410.1.CDS1"/>
    <property type="gene ID" value="TraesARI7D03G04417410"/>
</dbReference>
<dbReference type="Gramene" id="TraesSYM7D03G04395040.1">
    <property type="protein sequence ID" value="TraesSYM7D03G04395040.1.CDS1"/>
    <property type="gene ID" value="TraesSYM7D03G04395040"/>
</dbReference>
<evidence type="ECO:0000256" key="1">
    <source>
        <dbReference type="SAM" id="SignalP"/>
    </source>
</evidence>
<feature type="chain" id="PRO_5043181092" evidence="1">
    <location>
        <begin position="28"/>
        <end position="82"/>
    </location>
</feature>
<name>A0A3B6TGK4_WHEAT</name>
<dbReference type="RefSeq" id="XP_044444545.1">
    <property type="nucleotide sequence ID" value="XM_044588610.1"/>
</dbReference>